<protein>
    <submittedName>
        <fullName evidence="2">Uncharacterized protein</fullName>
    </submittedName>
</protein>
<organism evidence="2 3">
    <name type="scientific">Apiospora kogelbergensis</name>
    <dbReference type="NCBI Taxonomy" id="1337665"/>
    <lineage>
        <taxon>Eukaryota</taxon>
        <taxon>Fungi</taxon>
        <taxon>Dikarya</taxon>
        <taxon>Ascomycota</taxon>
        <taxon>Pezizomycotina</taxon>
        <taxon>Sordariomycetes</taxon>
        <taxon>Xylariomycetidae</taxon>
        <taxon>Amphisphaeriales</taxon>
        <taxon>Apiosporaceae</taxon>
        <taxon>Apiospora</taxon>
    </lineage>
</organism>
<evidence type="ECO:0000256" key="1">
    <source>
        <dbReference type="SAM" id="Phobius"/>
    </source>
</evidence>
<reference evidence="2 3" key="1">
    <citation type="submission" date="2023-01" db="EMBL/GenBank/DDBJ databases">
        <title>Analysis of 21 Apiospora genomes using comparative genomics revels a genus with tremendous synthesis potential of carbohydrate active enzymes and secondary metabolites.</title>
        <authorList>
            <person name="Sorensen T."/>
        </authorList>
    </citation>
    <scope>NUCLEOTIDE SEQUENCE [LARGE SCALE GENOMIC DNA]</scope>
    <source>
        <strain evidence="2 3">CBS 117206</strain>
    </source>
</reference>
<accession>A0AAW0Q887</accession>
<feature type="transmembrane region" description="Helical" evidence="1">
    <location>
        <begin position="115"/>
        <end position="136"/>
    </location>
</feature>
<dbReference type="AlphaFoldDB" id="A0AAW0Q887"/>
<feature type="transmembrane region" description="Helical" evidence="1">
    <location>
        <begin position="87"/>
        <end position="109"/>
    </location>
</feature>
<feature type="transmembrane region" description="Helical" evidence="1">
    <location>
        <begin position="12"/>
        <end position="34"/>
    </location>
</feature>
<keyword evidence="1" id="KW-1133">Transmembrane helix</keyword>
<dbReference type="EMBL" id="JAQQWP010000010">
    <property type="protein sequence ID" value="KAK8096567.1"/>
    <property type="molecule type" value="Genomic_DNA"/>
</dbReference>
<keyword evidence="1" id="KW-0472">Membrane</keyword>
<sequence>MAVYDNIWQKRWFIPVWVLQWGISLWYLVTNILNLYVLDRNRREGHRLARDAQFAGWCVYFILVSLLTVFANAAECYLFARRALSPPLVLSLGAARFVFWLVCLARAASFGSSAAAAYSAILPILTLLTVLVQLGLGARFTYKWRNGTLALHQAAAGASKGKNPRHLEGDI</sequence>
<keyword evidence="3" id="KW-1185">Reference proteome</keyword>
<feature type="transmembrane region" description="Helical" evidence="1">
    <location>
        <begin position="54"/>
        <end position="80"/>
    </location>
</feature>
<comment type="caution">
    <text evidence="2">The sequence shown here is derived from an EMBL/GenBank/DDBJ whole genome shotgun (WGS) entry which is preliminary data.</text>
</comment>
<gene>
    <name evidence="2" type="ORF">PG999_012511</name>
</gene>
<dbReference type="Proteomes" id="UP001392437">
    <property type="component" value="Unassembled WGS sequence"/>
</dbReference>
<proteinExistence type="predicted"/>
<name>A0AAW0Q887_9PEZI</name>
<keyword evidence="1" id="KW-0812">Transmembrane</keyword>
<evidence type="ECO:0000313" key="2">
    <source>
        <dbReference type="EMBL" id="KAK8096567.1"/>
    </source>
</evidence>
<evidence type="ECO:0000313" key="3">
    <source>
        <dbReference type="Proteomes" id="UP001392437"/>
    </source>
</evidence>